<evidence type="ECO:0000256" key="3">
    <source>
        <dbReference type="ARBA" id="ARBA00022692"/>
    </source>
</evidence>
<gene>
    <name evidence="21" type="ORF">FPE_LOCUS1746</name>
</gene>
<keyword evidence="5 19" id="KW-0732">Signal</keyword>
<dbReference type="SUPFAM" id="SSF57850">
    <property type="entry name" value="RING/U-box"/>
    <property type="match status" value="1"/>
</dbReference>
<comment type="function">
    <text evidence="13">Involved in the trafficking of vacuolar proteins. May function as a sorting receptor for protein trafficking to the protein storage vacuole (PSV).</text>
</comment>
<dbReference type="GO" id="GO:0032586">
    <property type="term" value="C:protein storage vacuole membrane"/>
    <property type="evidence" value="ECO:0007669"/>
    <property type="project" value="UniProtKB-SubCell"/>
</dbReference>
<dbReference type="InterPro" id="IPR044744">
    <property type="entry name" value="ZNRF4/RNF13/RNF167_PA"/>
</dbReference>
<accession>A0AAD2DJP2</accession>
<protein>
    <recommendedName>
        <fullName evidence="20">RING-type domain-containing protein</fullName>
    </recommendedName>
</protein>
<proteinExistence type="predicted"/>
<dbReference type="Pfam" id="PF13639">
    <property type="entry name" value="zf-RING_2"/>
    <property type="match status" value="1"/>
</dbReference>
<dbReference type="InterPro" id="IPR051653">
    <property type="entry name" value="E3_ligase_sorting_rcpt"/>
</dbReference>
<dbReference type="Pfam" id="PF02225">
    <property type="entry name" value="PA"/>
    <property type="match status" value="1"/>
</dbReference>
<evidence type="ECO:0000256" key="15">
    <source>
        <dbReference type="ARBA" id="ARBA00060484"/>
    </source>
</evidence>
<dbReference type="PANTHER" id="PTHR47168:SF5">
    <property type="entry name" value="RING-TYPE DOMAIN-CONTAINING PROTEIN"/>
    <property type="match status" value="1"/>
</dbReference>
<dbReference type="EMBL" id="OU503036">
    <property type="protein sequence ID" value="CAI9754315.1"/>
    <property type="molecule type" value="Genomic_DNA"/>
</dbReference>
<keyword evidence="10 18" id="KW-0472">Membrane</keyword>
<dbReference type="InterPro" id="IPR003137">
    <property type="entry name" value="PA_domain"/>
</dbReference>
<dbReference type="FunFam" id="3.30.40.10:FF:000276">
    <property type="entry name" value="Receptor homology region transmembrane domain-and RING domain-containing protein 2"/>
    <property type="match status" value="1"/>
</dbReference>
<dbReference type="InterPro" id="IPR001841">
    <property type="entry name" value="Znf_RING"/>
</dbReference>
<dbReference type="GO" id="GO:0012505">
    <property type="term" value="C:endomembrane system"/>
    <property type="evidence" value="ECO:0007669"/>
    <property type="project" value="UniProtKB-SubCell"/>
</dbReference>
<evidence type="ECO:0000256" key="6">
    <source>
        <dbReference type="ARBA" id="ARBA00022771"/>
    </source>
</evidence>
<dbReference type="FunFam" id="3.50.30.30:FF:000020">
    <property type="entry name" value="Receptor homology region transmembrane domain-and RING domain-containing protein 2"/>
    <property type="match status" value="1"/>
</dbReference>
<evidence type="ECO:0000259" key="20">
    <source>
        <dbReference type="PROSITE" id="PS50089"/>
    </source>
</evidence>
<dbReference type="GO" id="GO:0008270">
    <property type="term" value="F:zinc ion binding"/>
    <property type="evidence" value="ECO:0007669"/>
    <property type="project" value="UniProtKB-KW"/>
</dbReference>
<evidence type="ECO:0000313" key="21">
    <source>
        <dbReference type="EMBL" id="CAI9754315.1"/>
    </source>
</evidence>
<evidence type="ECO:0000256" key="7">
    <source>
        <dbReference type="ARBA" id="ARBA00022833"/>
    </source>
</evidence>
<name>A0AAD2DJP2_9LAMI</name>
<feature type="domain" description="RING-type" evidence="20">
    <location>
        <begin position="234"/>
        <end position="276"/>
    </location>
</feature>
<evidence type="ECO:0000256" key="19">
    <source>
        <dbReference type="SAM" id="SignalP"/>
    </source>
</evidence>
<keyword evidence="4" id="KW-0479">Metal-binding</keyword>
<evidence type="ECO:0000256" key="11">
    <source>
        <dbReference type="ARBA" id="ARBA00023157"/>
    </source>
</evidence>
<keyword evidence="1" id="KW-0813">Transport</keyword>
<evidence type="ECO:0000313" key="22">
    <source>
        <dbReference type="Proteomes" id="UP000834106"/>
    </source>
</evidence>
<evidence type="ECO:0000256" key="1">
    <source>
        <dbReference type="ARBA" id="ARBA00022448"/>
    </source>
</evidence>
<dbReference type="GO" id="GO:0015031">
    <property type="term" value="P:protein transport"/>
    <property type="evidence" value="ECO:0007669"/>
    <property type="project" value="UniProtKB-KW"/>
</dbReference>
<keyword evidence="11" id="KW-1015">Disulfide bond</keyword>
<keyword evidence="7" id="KW-0862">Zinc</keyword>
<dbReference type="InterPro" id="IPR013083">
    <property type="entry name" value="Znf_RING/FYVE/PHD"/>
</dbReference>
<keyword evidence="6 16" id="KW-0863">Zinc-finger</keyword>
<evidence type="ECO:0000256" key="2">
    <source>
        <dbReference type="ARBA" id="ARBA00022554"/>
    </source>
</evidence>
<keyword evidence="9 18" id="KW-1133">Transmembrane helix</keyword>
<evidence type="ECO:0000256" key="13">
    <source>
        <dbReference type="ARBA" id="ARBA00037435"/>
    </source>
</evidence>
<dbReference type="Gene3D" id="3.30.40.10">
    <property type="entry name" value="Zinc/RING finger domain, C3HC4 (zinc finger)"/>
    <property type="match status" value="1"/>
</dbReference>
<dbReference type="SUPFAM" id="SSF52025">
    <property type="entry name" value="PA domain"/>
    <property type="match status" value="1"/>
</dbReference>
<evidence type="ECO:0000256" key="18">
    <source>
        <dbReference type="SAM" id="Phobius"/>
    </source>
</evidence>
<evidence type="ECO:0000256" key="10">
    <source>
        <dbReference type="ARBA" id="ARBA00023136"/>
    </source>
</evidence>
<feature type="transmembrane region" description="Helical" evidence="18">
    <location>
        <begin position="165"/>
        <end position="187"/>
    </location>
</feature>
<dbReference type="SMART" id="SM00184">
    <property type="entry name" value="RING"/>
    <property type="match status" value="1"/>
</dbReference>
<dbReference type="PROSITE" id="PS50089">
    <property type="entry name" value="ZF_RING_2"/>
    <property type="match status" value="1"/>
</dbReference>
<evidence type="ECO:0000256" key="4">
    <source>
        <dbReference type="ARBA" id="ARBA00022723"/>
    </source>
</evidence>
<evidence type="ECO:0000256" key="12">
    <source>
        <dbReference type="ARBA" id="ARBA00023180"/>
    </source>
</evidence>
<evidence type="ECO:0000256" key="17">
    <source>
        <dbReference type="SAM" id="MobiDB-lite"/>
    </source>
</evidence>
<dbReference type="CDD" id="cd02123">
    <property type="entry name" value="PA_C_RZF_like"/>
    <property type="match status" value="1"/>
</dbReference>
<dbReference type="Gene3D" id="3.50.30.30">
    <property type="match status" value="1"/>
</dbReference>
<evidence type="ECO:0000256" key="14">
    <source>
        <dbReference type="ARBA" id="ARBA00046288"/>
    </source>
</evidence>
<dbReference type="InterPro" id="IPR046450">
    <property type="entry name" value="PA_dom_sf"/>
</dbReference>
<dbReference type="Proteomes" id="UP000834106">
    <property type="component" value="Chromosome 1"/>
</dbReference>
<keyword evidence="3 18" id="KW-0812">Transmembrane</keyword>
<feature type="region of interest" description="Disordered" evidence="17">
    <location>
        <begin position="360"/>
        <end position="379"/>
    </location>
</feature>
<feature type="signal peptide" evidence="19">
    <location>
        <begin position="1"/>
        <end position="20"/>
    </location>
</feature>
<comment type="subcellular location">
    <subcellularLocation>
        <location evidence="14">Endomembrane system</location>
        <topology evidence="14">Single-pass type I membrane protein</topology>
    </subcellularLocation>
    <subcellularLocation>
        <location evidence="15">Protein storage vacuole membrane</location>
    </subcellularLocation>
</comment>
<keyword evidence="2" id="KW-0926">Vacuole</keyword>
<keyword evidence="12" id="KW-0325">Glycoprotein</keyword>
<evidence type="ECO:0000256" key="16">
    <source>
        <dbReference type="PROSITE-ProRule" id="PRU00175"/>
    </source>
</evidence>
<dbReference type="AlphaFoldDB" id="A0AAD2DJP2"/>
<evidence type="ECO:0000256" key="5">
    <source>
        <dbReference type="ARBA" id="ARBA00022729"/>
    </source>
</evidence>
<keyword evidence="22" id="KW-1185">Reference proteome</keyword>
<evidence type="ECO:0000256" key="8">
    <source>
        <dbReference type="ARBA" id="ARBA00022927"/>
    </source>
</evidence>
<organism evidence="21 22">
    <name type="scientific">Fraxinus pennsylvanica</name>
    <dbReference type="NCBI Taxonomy" id="56036"/>
    <lineage>
        <taxon>Eukaryota</taxon>
        <taxon>Viridiplantae</taxon>
        <taxon>Streptophyta</taxon>
        <taxon>Embryophyta</taxon>
        <taxon>Tracheophyta</taxon>
        <taxon>Spermatophyta</taxon>
        <taxon>Magnoliopsida</taxon>
        <taxon>eudicotyledons</taxon>
        <taxon>Gunneridae</taxon>
        <taxon>Pentapetalae</taxon>
        <taxon>asterids</taxon>
        <taxon>lamiids</taxon>
        <taxon>Lamiales</taxon>
        <taxon>Oleaceae</taxon>
        <taxon>Oleeae</taxon>
        <taxon>Fraxinus</taxon>
    </lineage>
</organism>
<feature type="chain" id="PRO_5041941587" description="RING-type domain-containing protein" evidence="19">
    <location>
        <begin position="21"/>
        <end position="445"/>
    </location>
</feature>
<sequence length="445" mass="48181">MGKFWVFFFCFFALLGPYKAFGNVILIGKNVTLSFEETGATFAQPVKGFGICGTLHMAEPLDACSPLTNNIVLKTNCTKFSFVLIIREGCNFEEKVRRAQAAGFKAAIIYDSEDGDLVAMEGNSDGIKIYAVFVSKVSGETLSNYAGVPNTELWLAPSFECSAGLIMAIAFVSLFAVAAFLSVCLYYRRHHTGRARTRVPCIREFHGISSRLVKAMPSLIFSSVSEDNSTSSTCAICLEDYNVGEMLRILPCLHKFHAFCVDAWLTSWRTFCPVCKCDTRINTGDPPASEFTPLLSSSPASVYSSSALSSIRSPIASSSAIRIAASSSHSPSVSCPRSIFSSPYHQQLLQSYHQSPCLSTSRNSVDLRDPTSQRSGGAYLVSPHSLGYPSLSPVNSRYMSPYIPSPINASSSYFGSSSHLPNPLHYSESASGFSPFSSSQSLAGC</sequence>
<reference evidence="21" key="1">
    <citation type="submission" date="2023-05" db="EMBL/GenBank/DDBJ databases">
        <authorList>
            <person name="Huff M."/>
        </authorList>
    </citation>
    <scope>NUCLEOTIDE SEQUENCE</scope>
</reference>
<keyword evidence="8" id="KW-0653">Protein transport</keyword>
<evidence type="ECO:0000256" key="9">
    <source>
        <dbReference type="ARBA" id="ARBA00022989"/>
    </source>
</evidence>
<dbReference type="PANTHER" id="PTHR47168">
    <property type="entry name" value="RING ZINC FINGER DOMAIN SUPERFAMILY PROTEIN-RELATED"/>
    <property type="match status" value="1"/>
</dbReference>